<dbReference type="Gramene" id="MELO3C030321.2.1">
    <property type="protein sequence ID" value="MELO3C030321.2.1"/>
    <property type="gene ID" value="MELO3C030321.2"/>
</dbReference>
<organism evidence="1">
    <name type="scientific">Cucumis melo</name>
    <name type="common">Muskmelon</name>
    <dbReference type="NCBI Taxonomy" id="3656"/>
    <lineage>
        <taxon>Eukaryota</taxon>
        <taxon>Viridiplantae</taxon>
        <taxon>Streptophyta</taxon>
        <taxon>Embryophyta</taxon>
        <taxon>Tracheophyta</taxon>
        <taxon>Spermatophyta</taxon>
        <taxon>Magnoliopsida</taxon>
        <taxon>eudicotyledons</taxon>
        <taxon>Gunneridae</taxon>
        <taxon>Pentapetalae</taxon>
        <taxon>rosids</taxon>
        <taxon>fabids</taxon>
        <taxon>Cucurbitales</taxon>
        <taxon>Cucurbitaceae</taxon>
        <taxon>Benincaseae</taxon>
        <taxon>Cucumis</taxon>
    </lineage>
</organism>
<dbReference type="AlphaFoldDB" id="A0A9I9E8P4"/>
<evidence type="ECO:0000313" key="1">
    <source>
        <dbReference type="EnsemblPlants" id="MELO3C030321.2.1"/>
    </source>
</evidence>
<sequence>MKSYLSVRRGRLPRRRRPNYIGRRVATIHSHSTRFRNLPVPVSVSLPATVSAAGDVWGVNFATATAATGSQILNLFLIRKPVVQRIIKRRRDDKNSTGGN</sequence>
<proteinExistence type="predicted"/>
<dbReference type="EnsemblPlants" id="MELO3C030321.2.1">
    <property type="protein sequence ID" value="MELO3C030321.2.1"/>
    <property type="gene ID" value="MELO3C030321.2"/>
</dbReference>
<accession>A0A9I9E8P4</accession>
<name>A0A9I9E8P4_CUCME</name>
<reference evidence="1" key="1">
    <citation type="submission" date="2023-03" db="UniProtKB">
        <authorList>
            <consortium name="EnsemblPlants"/>
        </authorList>
    </citation>
    <scope>IDENTIFICATION</scope>
</reference>
<protein>
    <submittedName>
        <fullName evidence="1">Uncharacterized protein</fullName>
    </submittedName>
</protein>